<name>A0A7J8R904_GOSDV</name>
<feature type="non-terminal residue" evidence="1">
    <location>
        <position position="1"/>
    </location>
</feature>
<accession>A0A7J8R904</accession>
<proteinExistence type="predicted"/>
<sequence>AREEKEYLTKNIDKCYNNPSYYQIQAGIDLMTKVQYLLQQKSYCL</sequence>
<gene>
    <name evidence="1" type="ORF">Godav_011164</name>
</gene>
<dbReference type="AlphaFoldDB" id="A0A7J8R904"/>
<evidence type="ECO:0000313" key="2">
    <source>
        <dbReference type="Proteomes" id="UP000593561"/>
    </source>
</evidence>
<evidence type="ECO:0000313" key="1">
    <source>
        <dbReference type="EMBL" id="MBA0610298.1"/>
    </source>
</evidence>
<reference evidence="1 2" key="1">
    <citation type="journal article" date="2019" name="Genome Biol. Evol.">
        <title>Insights into the evolution of the New World diploid cottons (Gossypium, subgenus Houzingenia) based on genome sequencing.</title>
        <authorList>
            <person name="Grover C.E."/>
            <person name="Arick M.A. 2nd"/>
            <person name="Thrash A."/>
            <person name="Conover J.L."/>
            <person name="Sanders W.S."/>
            <person name="Peterson D.G."/>
            <person name="Frelichowski J.E."/>
            <person name="Scheffler J.A."/>
            <person name="Scheffler B.E."/>
            <person name="Wendel J.F."/>
        </authorList>
    </citation>
    <scope>NUCLEOTIDE SEQUENCE [LARGE SCALE GENOMIC DNA]</scope>
    <source>
        <strain evidence="1">27</strain>
        <tissue evidence="1">Leaf</tissue>
    </source>
</reference>
<dbReference type="Proteomes" id="UP000593561">
    <property type="component" value="Unassembled WGS sequence"/>
</dbReference>
<protein>
    <submittedName>
        <fullName evidence="1">Uncharacterized protein</fullName>
    </submittedName>
</protein>
<organism evidence="1 2">
    <name type="scientific">Gossypium davidsonii</name>
    <name type="common">Davidson's cotton</name>
    <name type="synonym">Gossypium klotzschianum subsp. davidsonii</name>
    <dbReference type="NCBI Taxonomy" id="34287"/>
    <lineage>
        <taxon>Eukaryota</taxon>
        <taxon>Viridiplantae</taxon>
        <taxon>Streptophyta</taxon>
        <taxon>Embryophyta</taxon>
        <taxon>Tracheophyta</taxon>
        <taxon>Spermatophyta</taxon>
        <taxon>Magnoliopsida</taxon>
        <taxon>eudicotyledons</taxon>
        <taxon>Gunneridae</taxon>
        <taxon>Pentapetalae</taxon>
        <taxon>rosids</taxon>
        <taxon>malvids</taxon>
        <taxon>Malvales</taxon>
        <taxon>Malvaceae</taxon>
        <taxon>Malvoideae</taxon>
        <taxon>Gossypium</taxon>
    </lineage>
</organism>
<keyword evidence="2" id="KW-1185">Reference proteome</keyword>
<dbReference type="EMBL" id="JABFAC010000004">
    <property type="protein sequence ID" value="MBA0610298.1"/>
    <property type="molecule type" value="Genomic_DNA"/>
</dbReference>
<comment type="caution">
    <text evidence="1">The sequence shown here is derived from an EMBL/GenBank/DDBJ whole genome shotgun (WGS) entry which is preliminary data.</text>
</comment>